<evidence type="ECO:0000256" key="1">
    <source>
        <dbReference type="SAM" id="Phobius"/>
    </source>
</evidence>
<keyword evidence="1" id="KW-0472">Membrane</keyword>
<dbReference type="EMBL" id="CM007381">
    <property type="protein sequence ID" value="ONK80772.1"/>
    <property type="molecule type" value="Genomic_DNA"/>
</dbReference>
<sequence length="116" mass="12807">MRSPYKFRRVLLGGVPIAVGLSFGLDAGFCGLWTGLLAAQICCAGLMMYVVGTTDWDAQARRAQLLTCAEGEELDIDINEEKIKNYDDDEDYHEEKEGDEVCCVPLVSIKTDDPGR</sequence>
<evidence type="ECO:0008006" key="4">
    <source>
        <dbReference type="Google" id="ProtNLM"/>
    </source>
</evidence>
<keyword evidence="3" id="KW-1185">Reference proteome</keyword>
<keyword evidence="1" id="KW-1133">Transmembrane helix</keyword>
<keyword evidence="1" id="KW-0812">Transmembrane</keyword>
<evidence type="ECO:0000313" key="3">
    <source>
        <dbReference type="Proteomes" id="UP000243459"/>
    </source>
</evidence>
<dbReference type="Gramene" id="ONK80772">
    <property type="protein sequence ID" value="ONK80772"/>
    <property type="gene ID" value="A4U43_C01F21560"/>
</dbReference>
<name>A0A5P1FRQ2_ASPOF</name>
<dbReference type="Proteomes" id="UP000243459">
    <property type="component" value="Chromosome 1"/>
</dbReference>
<organism evidence="2 3">
    <name type="scientific">Asparagus officinalis</name>
    <name type="common">Garden asparagus</name>
    <dbReference type="NCBI Taxonomy" id="4686"/>
    <lineage>
        <taxon>Eukaryota</taxon>
        <taxon>Viridiplantae</taxon>
        <taxon>Streptophyta</taxon>
        <taxon>Embryophyta</taxon>
        <taxon>Tracheophyta</taxon>
        <taxon>Spermatophyta</taxon>
        <taxon>Magnoliopsida</taxon>
        <taxon>Liliopsida</taxon>
        <taxon>Asparagales</taxon>
        <taxon>Asparagaceae</taxon>
        <taxon>Asparagoideae</taxon>
        <taxon>Asparagus</taxon>
    </lineage>
</organism>
<evidence type="ECO:0000313" key="2">
    <source>
        <dbReference type="EMBL" id="ONK80772.1"/>
    </source>
</evidence>
<feature type="transmembrane region" description="Helical" evidence="1">
    <location>
        <begin position="31"/>
        <end position="52"/>
    </location>
</feature>
<proteinExistence type="predicted"/>
<protein>
    <recommendedName>
        <fullName evidence="4">Protein DETOXIFICATION</fullName>
    </recommendedName>
</protein>
<reference evidence="3" key="1">
    <citation type="journal article" date="2017" name="Nat. Commun.">
        <title>The asparagus genome sheds light on the origin and evolution of a young Y chromosome.</title>
        <authorList>
            <person name="Harkess A."/>
            <person name="Zhou J."/>
            <person name="Xu C."/>
            <person name="Bowers J.E."/>
            <person name="Van der Hulst R."/>
            <person name="Ayyampalayam S."/>
            <person name="Mercati F."/>
            <person name="Riccardi P."/>
            <person name="McKain M.R."/>
            <person name="Kakrana A."/>
            <person name="Tang H."/>
            <person name="Ray J."/>
            <person name="Groenendijk J."/>
            <person name="Arikit S."/>
            <person name="Mathioni S.M."/>
            <person name="Nakano M."/>
            <person name="Shan H."/>
            <person name="Telgmann-Rauber A."/>
            <person name="Kanno A."/>
            <person name="Yue Z."/>
            <person name="Chen H."/>
            <person name="Li W."/>
            <person name="Chen Y."/>
            <person name="Xu X."/>
            <person name="Zhang Y."/>
            <person name="Luo S."/>
            <person name="Chen H."/>
            <person name="Gao J."/>
            <person name="Mao Z."/>
            <person name="Pires J.C."/>
            <person name="Luo M."/>
            <person name="Kudrna D."/>
            <person name="Wing R.A."/>
            <person name="Meyers B.C."/>
            <person name="Yi K."/>
            <person name="Kong H."/>
            <person name="Lavrijsen P."/>
            <person name="Sunseri F."/>
            <person name="Falavigna A."/>
            <person name="Ye Y."/>
            <person name="Leebens-Mack J.H."/>
            <person name="Chen G."/>
        </authorList>
    </citation>
    <scope>NUCLEOTIDE SEQUENCE [LARGE SCALE GENOMIC DNA]</scope>
    <source>
        <strain evidence="3">cv. DH0086</strain>
    </source>
</reference>
<feature type="transmembrane region" description="Helical" evidence="1">
    <location>
        <begin position="7"/>
        <end position="25"/>
    </location>
</feature>
<accession>A0A5P1FRQ2</accession>
<dbReference type="AlphaFoldDB" id="A0A5P1FRQ2"/>
<gene>
    <name evidence="2" type="ORF">A4U43_C01F21560</name>
</gene>